<sequence length="159" mass="17885">MAVMHLKPTIGPAHKTAVHSVRDLPGYLTKSTTIVICEHRESCYMYFSSKDKFHQHFIEKHGDQSLSDLDMLIIGPAEKGAVTGSCLKRSSIDSSSSHQEKRVCSQTGPQQMYIPHPPGFNGYMAHQGYYPGGWYPTHYTYATPPLFYPMYGGYTGYKQ</sequence>
<keyword evidence="2" id="KW-1185">Reference proteome</keyword>
<gene>
    <name evidence="1" type="ORF">NEOLI_000002</name>
</gene>
<dbReference type="AlphaFoldDB" id="A0A1U7LWE3"/>
<proteinExistence type="predicted"/>
<comment type="caution">
    <text evidence="1">The sequence shown here is derived from an EMBL/GenBank/DDBJ whole genome shotgun (WGS) entry which is preliminary data.</text>
</comment>
<dbReference type="Proteomes" id="UP000186594">
    <property type="component" value="Unassembled WGS sequence"/>
</dbReference>
<protein>
    <submittedName>
        <fullName evidence="1">Uncharacterized protein</fullName>
    </submittedName>
</protein>
<accession>A0A1U7LWE3</accession>
<name>A0A1U7LWE3_NEOID</name>
<dbReference type="EMBL" id="LXFE01000126">
    <property type="protein sequence ID" value="OLL26987.1"/>
    <property type="molecule type" value="Genomic_DNA"/>
</dbReference>
<evidence type="ECO:0000313" key="1">
    <source>
        <dbReference type="EMBL" id="OLL26987.1"/>
    </source>
</evidence>
<organism evidence="1 2">
    <name type="scientific">Neolecta irregularis (strain DAH-3)</name>
    <dbReference type="NCBI Taxonomy" id="1198029"/>
    <lineage>
        <taxon>Eukaryota</taxon>
        <taxon>Fungi</taxon>
        <taxon>Dikarya</taxon>
        <taxon>Ascomycota</taxon>
        <taxon>Taphrinomycotina</taxon>
        <taxon>Neolectales</taxon>
        <taxon>Neolectaceae</taxon>
        <taxon>Neolecta</taxon>
    </lineage>
</organism>
<evidence type="ECO:0000313" key="2">
    <source>
        <dbReference type="Proteomes" id="UP000186594"/>
    </source>
</evidence>
<reference evidence="1 2" key="1">
    <citation type="submission" date="2016-04" db="EMBL/GenBank/DDBJ databases">
        <title>Evolutionary innovation and constraint leading to complex multicellularity in the Ascomycota.</title>
        <authorList>
            <person name="Cisse O."/>
            <person name="Nguyen A."/>
            <person name="Hewitt D.A."/>
            <person name="Jedd G."/>
            <person name="Stajich J.E."/>
        </authorList>
    </citation>
    <scope>NUCLEOTIDE SEQUENCE [LARGE SCALE GENOMIC DNA]</scope>
    <source>
        <strain evidence="1 2">DAH-3</strain>
    </source>
</reference>